<keyword evidence="4" id="KW-0732">Signal</keyword>
<dbReference type="EMBL" id="CM018048">
    <property type="protein sequence ID" value="KAA8521499.1"/>
    <property type="molecule type" value="Genomic_DNA"/>
</dbReference>
<keyword evidence="3" id="KW-0964">Secreted</keyword>
<name>A0A5J4ZTU3_9ASTE</name>
<evidence type="ECO:0000256" key="11">
    <source>
        <dbReference type="SAM" id="Phobius"/>
    </source>
</evidence>
<keyword evidence="13" id="KW-1185">Reference proteome</keyword>
<accession>A0A5J4ZTU3</accession>
<gene>
    <name evidence="12" type="ORF">F0562_012191</name>
</gene>
<comment type="function">
    <text evidence="10">Endoglycosidase which is a cell surface and extracellular matrix-degrading enzyme. Cleaves heparan sulfate proteoglycans (HSPGs) into heparan sulfate side chains and core proteoglycans.</text>
</comment>
<dbReference type="InterPro" id="IPR005199">
    <property type="entry name" value="Glyco_hydro_79"/>
</dbReference>
<dbReference type="OrthoDB" id="726732at2759"/>
<dbReference type="SUPFAM" id="SSF51445">
    <property type="entry name" value="(Trans)glycosidases"/>
    <property type="match status" value="1"/>
</dbReference>
<dbReference type="Pfam" id="PF03662">
    <property type="entry name" value="Glyco_hydro_79n"/>
    <property type="match status" value="1"/>
</dbReference>
<dbReference type="GO" id="GO:0005576">
    <property type="term" value="C:extracellular region"/>
    <property type="evidence" value="ECO:0007669"/>
    <property type="project" value="UniProtKB-SubCell"/>
</dbReference>
<dbReference type="GO" id="GO:0005765">
    <property type="term" value="C:lysosomal membrane"/>
    <property type="evidence" value="ECO:0007669"/>
    <property type="project" value="UniProtKB-SubCell"/>
</dbReference>
<dbReference type="InterPro" id="IPR017853">
    <property type="entry name" value="GH"/>
</dbReference>
<dbReference type="AlphaFoldDB" id="A0A5J4ZTU3"/>
<dbReference type="InterPro" id="IPR004158">
    <property type="entry name" value="DUF247_pln"/>
</dbReference>
<protein>
    <submittedName>
        <fullName evidence="12">Uncharacterized protein</fullName>
    </submittedName>
</protein>
<evidence type="ECO:0000256" key="9">
    <source>
        <dbReference type="ARBA" id="ARBA00023765"/>
    </source>
</evidence>
<dbReference type="Gene3D" id="3.20.20.80">
    <property type="entry name" value="Glycosidases"/>
    <property type="match status" value="1"/>
</dbReference>
<keyword evidence="6 11" id="KW-0472">Membrane</keyword>
<organism evidence="12 13">
    <name type="scientific">Nyssa sinensis</name>
    <dbReference type="NCBI Taxonomy" id="561372"/>
    <lineage>
        <taxon>Eukaryota</taxon>
        <taxon>Viridiplantae</taxon>
        <taxon>Streptophyta</taxon>
        <taxon>Embryophyta</taxon>
        <taxon>Tracheophyta</taxon>
        <taxon>Spermatophyta</taxon>
        <taxon>Magnoliopsida</taxon>
        <taxon>eudicotyledons</taxon>
        <taxon>Gunneridae</taxon>
        <taxon>Pentapetalae</taxon>
        <taxon>asterids</taxon>
        <taxon>Cornales</taxon>
        <taxon>Nyssaceae</taxon>
        <taxon>Nyssa</taxon>
    </lineage>
</organism>
<evidence type="ECO:0000256" key="8">
    <source>
        <dbReference type="ARBA" id="ARBA00023228"/>
    </source>
</evidence>
<feature type="transmembrane region" description="Helical" evidence="11">
    <location>
        <begin position="399"/>
        <end position="423"/>
    </location>
</feature>
<keyword evidence="5" id="KW-0378">Hydrolase</keyword>
<sequence length="940" mass="105675">MNMSTNEVDHVSLSIDKKLAESSQVTFKACIFRVHGRLRNENTRAYEPEIIAIGPYHRGKEKLQGMEKHKLRYLQLLLLRNTESSLAKYVASMKGLERRARECYAESINLSTDEFVEMMILDGCFIIELFRKCLLNNVRERDRDDPIFQLSQIEHGIRHDLMLFENQLPLFILLELLQLTKESDPRDNIVDLALNFLGETMPTPKELKKVSPDNFSHLLGLLHKSWCSSFHEVVSNTKNDDEWEFIKSTIELREAGIKFKPHTKSTTLLDIKFEKGILRIPPLTINDFTECVFRNLIAYEQYLNPQNHRLFVTDYVTFMDRLINSAKDAGKLCHDGIIKNWLGDDEAISTMFNKLGNNVYINNQNFSYSQVFNNVNKHRRRRSNRWLANLRESYFNSPLTIISVLAAAVLLVLTLILAIFSVLSYTKIVEGTVHINGKASIGRIDEDFICATLDWWPPEKCDYGTCSWGTASLLNLDLSNTTLLNAIKAFSPLKIRLGGTLQDKVIYQSLGAQQPCTQFVLNSAEMFSVTQGCLPMSRWDELNIFFKKSRAKVIFGLNALSGRTIGSDGSAVGAWNSSNAESLIRYTVNKGYSIHGWELGNELSGNGIGASVAADQYVSDVNSLQNIVQNIYRSFRVKPLVLGPGGFFDVNWFTEFIDKTNNSLQVATHHIYNLGPGVDDHLVDKILDPSYLDGGSQPFSRLQSILKSSGTSTTAWVGEAGGAYNSGHNLVTNAFVFSFWYLDQLGMSSSYDTKTYCRQTLIGGNYGLLNTTTFAPNPDYYSALLWHRLMGRNVLSTSFSGTNKIRAYAHCSKISAGITLLLINLDGNTTVQVGVSVENATTNGTSTLQQTHLTRRTKFARIPHHFKIGKNTREEYHLTAKDGDLHSQTVLLNGKILTLNSSGNIPPLEPIRVNLSEPITVAPFSIVFVHIHSIHVPACR</sequence>
<keyword evidence="8" id="KW-0458">Lysosome</keyword>
<evidence type="ECO:0000256" key="3">
    <source>
        <dbReference type="ARBA" id="ARBA00022525"/>
    </source>
</evidence>
<keyword evidence="11" id="KW-1133">Transmembrane helix</keyword>
<dbReference type="GO" id="GO:0004566">
    <property type="term" value="F:beta-glucuronidase activity"/>
    <property type="evidence" value="ECO:0007669"/>
    <property type="project" value="TreeGrafter"/>
</dbReference>
<evidence type="ECO:0000256" key="4">
    <source>
        <dbReference type="ARBA" id="ARBA00022729"/>
    </source>
</evidence>
<dbReference type="FunFam" id="3.20.20.80:FF:000023">
    <property type="entry name" value="heparanase-like protein 3"/>
    <property type="match status" value="1"/>
</dbReference>
<evidence type="ECO:0000256" key="6">
    <source>
        <dbReference type="ARBA" id="ARBA00023136"/>
    </source>
</evidence>
<reference evidence="12 13" key="1">
    <citation type="submission" date="2019-09" db="EMBL/GenBank/DDBJ databases">
        <title>A chromosome-level genome assembly of the Chinese tupelo Nyssa sinensis.</title>
        <authorList>
            <person name="Yang X."/>
            <person name="Kang M."/>
            <person name="Yang Y."/>
            <person name="Xiong H."/>
            <person name="Wang M."/>
            <person name="Zhang Z."/>
            <person name="Wang Z."/>
            <person name="Wu H."/>
            <person name="Ma T."/>
            <person name="Liu J."/>
            <person name="Xi Z."/>
        </authorList>
    </citation>
    <scope>NUCLEOTIDE SEQUENCE [LARGE SCALE GENOMIC DNA]</scope>
    <source>
        <strain evidence="12">J267</strain>
        <tissue evidence="12">Leaf</tissue>
    </source>
</reference>
<evidence type="ECO:0000256" key="10">
    <source>
        <dbReference type="ARBA" id="ARBA00055929"/>
    </source>
</evidence>
<comment type="similarity">
    <text evidence="2">Belongs to the glycosyl hydrolase 79 family.</text>
</comment>
<dbReference type="PANTHER" id="PTHR14363:SF45">
    <property type="entry name" value="HEPARANASE-LIKE PROTEIN 3 ISOFORM X1"/>
    <property type="match status" value="1"/>
</dbReference>
<dbReference type="Pfam" id="PF03140">
    <property type="entry name" value="DUF247"/>
    <property type="match status" value="1"/>
</dbReference>
<dbReference type="PANTHER" id="PTHR14363">
    <property type="entry name" value="HEPARANASE-RELATED"/>
    <property type="match status" value="1"/>
</dbReference>
<evidence type="ECO:0000256" key="2">
    <source>
        <dbReference type="ARBA" id="ARBA00009800"/>
    </source>
</evidence>
<evidence type="ECO:0000256" key="7">
    <source>
        <dbReference type="ARBA" id="ARBA00023180"/>
    </source>
</evidence>
<dbReference type="GO" id="GO:0009505">
    <property type="term" value="C:plant-type cell wall"/>
    <property type="evidence" value="ECO:0007669"/>
    <property type="project" value="TreeGrafter"/>
</dbReference>
<keyword evidence="11" id="KW-0812">Transmembrane</keyword>
<comment type="subcellular location">
    <subcellularLocation>
        <location evidence="9">Lysosome membrane</location>
        <topology evidence="9">Peripheral membrane protein</topology>
    </subcellularLocation>
    <subcellularLocation>
        <location evidence="1">Secreted</location>
    </subcellularLocation>
</comment>
<keyword evidence="7" id="KW-0325">Glycoprotein</keyword>
<evidence type="ECO:0000313" key="12">
    <source>
        <dbReference type="EMBL" id="KAA8521499.1"/>
    </source>
</evidence>
<dbReference type="Proteomes" id="UP000325577">
    <property type="component" value="Linkage Group LG5"/>
</dbReference>
<proteinExistence type="inferred from homology"/>
<evidence type="ECO:0000256" key="5">
    <source>
        <dbReference type="ARBA" id="ARBA00022801"/>
    </source>
</evidence>
<evidence type="ECO:0000313" key="13">
    <source>
        <dbReference type="Proteomes" id="UP000325577"/>
    </source>
</evidence>
<evidence type="ECO:0000256" key="1">
    <source>
        <dbReference type="ARBA" id="ARBA00004613"/>
    </source>
</evidence>